<dbReference type="PANTHER" id="PTHR24347">
    <property type="entry name" value="SERINE/THREONINE-PROTEIN KINASE"/>
    <property type="match status" value="1"/>
</dbReference>
<reference evidence="1 2" key="1">
    <citation type="journal article" date="2007" name="Proc. Natl. Acad. Sci. U.S.A.">
        <title>Independent sorting-out of thousands of duplicated gene pairs in two yeast species descended from a whole-genome duplication.</title>
        <authorList>
            <person name="Scannell D.R."/>
            <person name="Frank A.C."/>
            <person name="Conant G.C."/>
            <person name="Byrne K.P."/>
            <person name="Woolfit M."/>
            <person name="Wolfe K.H."/>
        </authorList>
    </citation>
    <scope>NUCLEOTIDE SEQUENCE [LARGE SCALE GENOMIC DNA]</scope>
    <source>
        <strain evidence="2">ATCC 22028 / DSM 70294 / BCRC 21397 / CBS 2163 / NBRC 10782 / NRRL Y-8283 / UCD 57-17</strain>
    </source>
</reference>
<organism evidence="2">
    <name type="scientific">Vanderwaltozyma polyspora (strain ATCC 22028 / DSM 70294 / BCRC 21397 / CBS 2163 / NBRC 10782 / NRRL Y-8283 / UCD 57-17)</name>
    <name type="common">Kluyveromyces polysporus</name>
    <dbReference type="NCBI Taxonomy" id="436907"/>
    <lineage>
        <taxon>Eukaryota</taxon>
        <taxon>Fungi</taxon>
        <taxon>Dikarya</taxon>
        <taxon>Ascomycota</taxon>
        <taxon>Saccharomycotina</taxon>
        <taxon>Saccharomycetes</taxon>
        <taxon>Saccharomycetales</taxon>
        <taxon>Saccharomycetaceae</taxon>
        <taxon>Vanderwaltozyma</taxon>
    </lineage>
</organism>
<dbReference type="RefSeq" id="XP_001644851.1">
    <property type="nucleotide sequence ID" value="XM_001644801.1"/>
</dbReference>
<name>A7TL30_VANPO</name>
<dbReference type="SUPFAM" id="SSF56112">
    <property type="entry name" value="Protein kinase-like (PK-like)"/>
    <property type="match status" value="1"/>
</dbReference>
<accession>A7TL30</accession>
<gene>
    <name evidence="1" type="ORF">Kpol_1065p6</name>
</gene>
<protein>
    <recommendedName>
        <fullName evidence="3">Protein kinase domain-containing protein</fullName>
    </recommendedName>
</protein>
<keyword evidence="2" id="KW-1185">Reference proteome</keyword>
<dbReference type="STRING" id="436907.A7TL30"/>
<dbReference type="InterPro" id="IPR011009">
    <property type="entry name" value="Kinase-like_dom_sf"/>
</dbReference>
<proteinExistence type="predicted"/>
<dbReference type="eggNOG" id="KOG0032">
    <property type="taxonomic scope" value="Eukaryota"/>
</dbReference>
<sequence length="125" mass="14638">MLTGISPFYGDGSEQNIIHNTKTAKLNFNSKQWNLVSDNAKDFVGKLLTVEVKKRMDTDQSFAHDWIYRHKDKLEKIYLKKILSIDNNDGTLDNNFKFDWKRRLPKYVSVASNTSVRTKKVKRQL</sequence>
<evidence type="ECO:0000313" key="1">
    <source>
        <dbReference type="EMBL" id="EDO16993.1"/>
    </source>
</evidence>
<dbReference type="EMBL" id="DS480412">
    <property type="protein sequence ID" value="EDO16993.1"/>
    <property type="molecule type" value="Genomic_DNA"/>
</dbReference>
<evidence type="ECO:0008006" key="3">
    <source>
        <dbReference type="Google" id="ProtNLM"/>
    </source>
</evidence>
<dbReference type="HOGENOM" id="CLU_1994339_0_0_1"/>
<dbReference type="Proteomes" id="UP000000267">
    <property type="component" value="Unassembled WGS sequence"/>
</dbReference>
<dbReference type="OrthoDB" id="4046489at2759"/>
<dbReference type="KEGG" id="vpo:Kpol_1065p6"/>
<feature type="non-terminal residue" evidence="1">
    <location>
        <position position="1"/>
    </location>
</feature>
<dbReference type="InParanoid" id="A7TL30"/>
<evidence type="ECO:0000313" key="2">
    <source>
        <dbReference type="Proteomes" id="UP000000267"/>
    </source>
</evidence>
<dbReference type="AlphaFoldDB" id="A7TL30"/>
<dbReference type="Gene3D" id="1.10.510.10">
    <property type="entry name" value="Transferase(Phosphotransferase) domain 1"/>
    <property type="match status" value="1"/>
</dbReference>
<dbReference type="GeneID" id="5545206"/>